<dbReference type="EMBL" id="CADCTD010000170">
    <property type="protein sequence ID" value="CAA9282110.1"/>
    <property type="molecule type" value="Genomic_DNA"/>
</dbReference>
<sequence>MPRGRSLFRLLLLAGASLALTVLLAGNPLAAALGNAAVALRFGLTLLPGREPLIAHYSRFDWAGPPEGGYTWWLTLAWALLLGSFALAHGAAGLAGLEDAPLALAEPVVCALFFCAEHALRNRRFPQLGRATPLRTLRAIGLAHGLVRHAA</sequence>
<gene>
    <name evidence="2" type="ORF">AVDCRST_MAG27-4163</name>
</gene>
<name>A0A6J4JM57_9PROT</name>
<keyword evidence="1" id="KW-1133">Transmembrane helix</keyword>
<feature type="transmembrane region" description="Helical" evidence="1">
    <location>
        <begin position="70"/>
        <end position="88"/>
    </location>
</feature>
<keyword evidence="1" id="KW-0472">Membrane</keyword>
<reference evidence="2" key="1">
    <citation type="submission" date="2020-02" db="EMBL/GenBank/DDBJ databases">
        <authorList>
            <person name="Meier V. D."/>
        </authorList>
    </citation>
    <scope>NUCLEOTIDE SEQUENCE</scope>
    <source>
        <strain evidence="2">AVDCRST_MAG27</strain>
    </source>
</reference>
<accession>A0A6J4JM57</accession>
<organism evidence="2">
    <name type="scientific">uncultured Craurococcus sp</name>
    <dbReference type="NCBI Taxonomy" id="1135998"/>
    <lineage>
        <taxon>Bacteria</taxon>
        <taxon>Pseudomonadati</taxon>
        <taxon>Pseudomonadota</taxon>
        <taxon>Alphaproteobacteria</taxon>
        <taxon>Acetobacterales</taxon>
        <taxon>Acetobacteraceae</taxon>
        <taxon>Craurococcus</taxon>
        <taxon>environmental samples</taxon>
    </lineage>
</organism>
<evidence type="ECO:0000313" key="2">
    <source>
        <dbReference type="EMBL" id="CAA9282110.1"/>
    </source>
</evidence>
<dbReference type="AlphaFoldDB" id="A0A6J4JM57"/>
<keyword evidence="1" id="KW-0812">Transmembrane</keyword>
<proteinExistence type="predicted"/>
<protein>
    <submittedName>
        <fullName evidence="2">Uncharacterized protein</fullName>
    </submittedName>
</protein>
<evidence type="ECO:0000256" key="1">
    <source>
        <dbReference type="SAM" id="Phobius"/>
    </source>
</evidence>